<dbReference type="PROSITE" id="PS00868">
    <property type="entry name" value="CYS_MET_METAB_PP"/>
    <property type="match status" value="1"/>
</dbReference>
<dbReference type="NCBIfam" id="TIGR01326">
    <property type="entry name" value="OAH_OAS_sulfhy"/>
    <property type="match status" value="1"/>
</dbReference>
<reference evidence="15" key="1">
    <citation type="journal article" date="2021" name="IMA Fungus">
        <title>Genomic characterization of three marine fungi, including Emericellopsis atlantica sp. nov. with signatures of a generalist lifestyle and marine biomass degradation.</title>
        <authorList>
            <person name="Hagestad O.C."/>
            <person name="Hou L."/>
            <person name="Andersen J.H."/>
            <person name="Hansen E.H."/>
            <person name="Altermark B."/>
            <person name="Li C."/>
            <person name="Kuhnert E."/>
            <person name="Cox R.J."/>
            <person name="Crous P.W."/>
            <person name="Spatafora J.W."/>
            <person name="Lail K."/>
            <person name="Amirebrahimi M."/>
            <person name="Lipzen A."/>
            <person name="Pangilinan J."/>
            <person name="Andreopoulos W."/>
            <person name="Hayes R.D."/>
            <person name="Ng V."/>
            <person name="Grigoriev I.V."/>
            <person name="Jackson S.A."/>
            <person name="Sutton T.D.S."/>
            <person name="Dobson A.D.W."/>
            <person name="Rama T."/>
        </authorList>
    </citation>
    <scope>NUCLEOTIDE SEQUENCE</scope>
    <source>
        <strain evidence="15">TS7</strain>
    </source>
</reference>
<dbReference type="GO" id="GO:0030170">
    <property type="term" value="F:pyridoxal phosphate binding"/>
    <property type="evidence" value="ECO:0007669"/>
    <property type="project" value="InterPro"/>
</dbReference>
<evidence type="ECO:0000256" key="1">
    <source>
        <dbReference type="ARBA" id="ARBA00001933"/>
    </source>
</evidence>
<dbReference type="GO" id="GO:0006535">
    <property type="term" value="P:cysteine biosynthetic process from serine"/>
    <property type="evidence" value="ECO:0007669"/>
    <property type="project" value="TreeGrafter"/>
</dbReference>
<evidence type="ECO:0000256" key="9">
    <source>
        <dbReference type="ARBA" id="ARBA00050655"/>
    </source>
</evidence>
<feature type="domain" description="ER membrane protein complex subunit 7 beta-sandwich" evidence="14">
    <location>
        <begin position="461"/>
        <end position="582"/>
    </location>
</feature>
<dbReference type="AlphaFoldDB" id="A0A9P7ZRG8"/>
<evidence type="ECO:0000256" key="2">
    <source>
        <dbReference type="ARBA" id="ARBA00004496"/>
    </source>
</evidence>
<evidence type="ECO:0000256" key="4">
    <source>
        <dbReference type="ARBA" id="ARBA00022490"/>
    </source>
</evidence>
<evidence type="ECO:0000256" key="3">
    <source>
        <dbReference type="ARBA" id="ARBA00009077"/>
    </source>
</evidence>
<evidence type="ECO:0000313" key="16">
    <source>
        <dbReference type="Proteomes" id="UP000887229"/>
    </source>
</evidence>
<dbReference type="Gene3D" id="3.90.1150.10">
    <property type="entry name" value="Aspartate Aminotransferase, domain 1"/>
    <property type="match status" value="1"/>
</dbReference>
<keyword evidence="7" id="KW-0663">Pyridoxal phosphate</keyword>
<comment type="cofactor">
    <cofactor evidence="1">
        <name>pyridoxal 5'-phosphate</name>
        <dbReference type="ChEBI" id="CHEBI:597326"/>
    </cofactor>
</comment>
<dbReference type="Proteomes" id="UP000887229">
    <property type="component" value="Unassembled WGS sequence"/>
</dbReference>
<evidence type="ECO:0000256" key="10">
    <source>
        <dbReference type="ARBA" id="ARBA00052629"/>
    </source>
</evidence>
<comment type="pathway">
    <text evidence="11">Amino-acid biosynthesis; L-methionine biosynthesis via de novo pathway; L-homocysteine from O-acetyl-L-homoserine.</text>
</comment>
<dbReference type="Gene3D" id="3.40.640.10">
    <property type="entry name" value="Type I PLP-dependent aspartate aminotransferase-like (Major domain)"/>
    <property type="match status" value="1"/>
</dbReference>
<sequence>MSELSKNFETLQLHAGQEADPTTNSRAVPIYATSSYTFNDSAHGARLFGLKEFGNIYSRIMNPTVDVFEKRIAALEGGIAALAASSGQGAQFIAFATLAHAGDNIVSTTNLYGGTYNQLKVFLPRLGIKTKFVDVDNLENIRNAIDDKTKAVYVESIGNPRYNVPDLEAIAKVAHEKGVPLVVDNTFGAGGYFIRPIEHGADIVVHSATKWIGGHGTTIGGVVVDSGKFPWGDHPKRFPQFVEPSEGYHGLKFWETFGAQSFIIRARVEILRDLGATLNPFAAQQLILGIETLSLRAERHAENALKLAQWLEKSEYVSWVSYPGLASHPYHENAKRYLKRGFGGVLSFGVKGGAAAGTQVVDSFNLISNLANVGDAKTLAIHPWNTTHEQLSEEERISSGVTEDLIRISVGIEHIDDIIADFAQSTNQAAIMRFELLALTGLLSTALAHSLTLYLPAKPNPFTLPASTHATLSSLHAHHSSPVSSLNTFLFHNLTADSYLLDVHCPTDVFQPLRIDVKDDGTIEAWETYRGNEWDNKGEKREVKAGSAGTGVELKALGGKMYFAERPSFSVMTILKNPMILMGLVSMVMFVGMPKLMENMDPEMKAELEQHQRNGPLAAMQGGAQPNPLGNFDMAAYLSGADKKKDDGVRR</sequence>
<dbReference type="PANTHER" id="PTHR43797">
    <property type="entry name" value="HOMOCYSTEINE/CYSTEINE SYNTHASE"/>
    <property type="match status" value="1"/>
</dbReference>
<organism evidence="15 16">
    <name type="scientific">Emericellopsis atlantica</name>
    <dbReference type="NCBI Taxonomy" id="2614577"/>
    <lineage>
        <taxon>Eukaryota</taxon>
        <taxon>Fungi</taxon>
        <taxon>Dikarya</taxon>
        <taxon>Ascomycota</taxon>
        <taxon>Pezizomycotina</taxon>
        <taxon>Sordariomycetes</taxon>
        <taxon>Hypocreomycetidae</taxon>
        <taxon>Hypocreales</taxon>
        <taxon>Bionectriaceae</taxon>
        <taxon>Emericellopsis</taxon>
    </lineage>
</organism>
<dbReference type="EMBL" id="MU251248">
    <property type="protein sequence ID" value="KAG9256340.1"/>
    <property type="molecule type" value="Genomic_DNA"/>
</dbReference>
<evidence type="ECO:0000256" key="5">
    <source>
        <dbReference type="ARBA" id="ARBA00022605"/>
    </source>
</evidence>
<feature type="transmembrane region" description="Helical" evidence="13">
    <location>
        <begin position="579"/>
        <end position="597"/>
    </location>
</feature>
<protein>
    <recommendedName>
        <fullName evidence="12">O-acetylhomoserine aminocarboxypropyltransferase</fullName>
        <ecNumber evidence="12">2.5.1.49</ecNumber>
    </recommendedName>
</protein>
<dbReference type="GO" id="GO:0071269">
    <property type="term" value="P:L-homocysteine biosynthetic process"/>
    <property type="evidence" value="ECO:0007669"/>
    <property type="project" value="TreeGrafter"/>
</dbReference>
<keyword evidence="16" id="KW-1185">Reference proteome</keyword>
<evidence type="ECO:0000256" key="7">
    <source>
        <dbReference type="ARBA" id="ARBA00022898"/>
    </source>
</evidence>
<dbReference type="Pfam" id="PF09430">
    <property type="entry name" value="EMC7_beta-sandw"/>
    <property type="match status" value="1"/>
</dbReference>
<dbReference type="PANTHER" id="PTHR43797:SF2">
    <property type="entry name" value="HOMOCYSTEINE_CYSTEINE SYNTHASE"/>
    <property type="match status" value="1"/>
</dbReference>
<evidence type="ECO:0000256" key="6">
    <source>
        <dbReference type="ARBA" id="ARBA00022679"/>
    </source>
</evidence>
<keyword evidence="4" id="KW-0963">Cytoplasm</keyword>
<keyword evidence="6" id="KW-0808">Transferase</keyword>
<keyword evidence="13" id="KW-1133">Transmembrane helix</keyword>
<evidence type="ECO:0000256" key="8">
    <source>
        <dbReference type="ARBA" id="ARBA00023167"/>
    </source>
</evidence>
<comment type="similarity">
    <text evidence="3">Belongs to the trans-sulfuration enzymes family.</text>
</comment>
<accession>A0A9P7ZRG8</accession>
<dbReference type="GO" id="GO:0003961">
    <property type="term" value="F:O-acetylhomoserine aminocarboxypropyltransferase activity"/>
    <property type="evidence" value="ECO:0007669"/>
    <property type="project" value="UniProtKB-EC"/>
</dbReference>
<comment type="catalytic activity">
    <reaction evidence="9">
        <text>O-acetyl-L-homoserine + methanethiol = L-methionine + acetate + H(+)</text>
        <dbReference type="Rhea" id="RHEA:10048"/>
        <dbReference type="ChEBI" id="CHEBI:15378"/>
        <dbReference type="ChEBI" id="CHEBI:16007"/>
        <dbReference type="ChEBI" id="CHEBI:30089"/>
        <dbReference type="ChEBI" id="CHEBI:57716"/>
        <dbReference type="ChEBI" id="CHEBI:57844"/>
        <dbReference type="EC" id="2.5.1.49"/>
    </reaction>
</comment>
<dbReference type="InterPro" id="IPR000277">
    <property type="entry name" value="Cys/Met-Metab_PyrdxlP-dep_enz"/>
</dbReference>
<comment type="caution">
    <text evidence="15">The sequence shown here is derived from an EMBL/GenBank/DDBJ whole genome shotgun (WGS) entry which is preliminary data.</text>
</comment>
<dbReference type="GO" id="GO:0004124">
    <property type="term" value="F:cysteine synthase activity"/>
    <property type="evidence" value="ECO:0007669"/>
    <property type="project" value="TreeGrafter"/>
</dbReference>
<evidence type="ECO:0000256" key="13">
    <source>
        <dbReference type="SAM" id="Phobius"/>
    </source>
</evidence>
<dbReference type="GO" id="GO:0019346">
    <property type="term" value="P:transsulfuration"/>
    <property type="evidence" value="ECO:0007669"/>
    <property type="project" value="InterPro"/>
</dbReference>
<dbReference type="InterPro" id="IPR015424">
    <property type="entry name" value="PyrdxlP-dep_Trfase"/>
</dbReference>
<comment type="catalytic activity">
    <reaction evidence="10">
        <text>O-acetyl-L-homoserine + hydrogen sulfide = L-homocysteine + acetate</text>
        <dbReference type="Rhea" id="RHEA:27822"/>
        <dbReference type="ChEBI" id="CHEBI:29919"/>
        <dbReference type="ChEBI" id="CHEBI:30089"/>
        <dbReference type="ChEBI" id="CHEBI:57716"/>
        <dbReference type="ChEBI" id="CHEBI:58199"/>
        <dbReference type="EC" id="2.5.1.49"/>
    </reaction>
</comment>
<dbReference type="CDD" id="cd00614">
    <property type="entry name" value="CGS_like"/>
    <property type="match status" value="1"/>
</dbReference>
<dbReference type="FunFam" id="3.40.640.10:FF:000035">
    <property type="entry name" value="O-succinylhomoserine sulfhydrylase"/>
    <property type="match status" value="1"/>
</dbReference>
<dbReference type="Pfam" id="PF01053">
    <property type="entry name" value="Cys_Met_Meta_PP"/>
    <property type="match status" value="1"/>
</dbReference>
<dbReference type="SUPFAM" id="SSF53383">
    <property type="entry name" value="PLP-dependent transferases"/>
    <property type="match status" value="1"/>
</dbReference>
<dbReference type="RefSeq" id="XP_046120264.1">
    <property type="nucleotide sequence ID" value="XM_046261058.1"/>
</dbReference>
<dbReference type="EC" id="2.5.1.49" evidence="12"/>
<dbReference type="InterPro" id="IPR015422">
    <property type="entry name" value="PyrdxlP-dep_Trfase_small"/>
</dbReference>
<evidence type="ECO:0000256" key="11">
    <source>
        <dbReference type="ARBA" id="ARBA00060627"/>
    </source>
</evidence>
<dbReference type="OrthoDB" id="3512640at2759"/>
<dbReference type="FunFam" id="3.90.1150.10:FF:000083">
    <property type="entry name" value="O-acetylhomoserine sulfhydrylase"/>
    <property type="match status" value="1"/>
</dbReference>
<dbReference type="InterPro" id="IPR006235">
    <property type="entry name" value="OAc-hSer/O-AcSer_sulfhydrylase"/>
</dbReference>
<evidence type="ECO:0000259" key="14">
    <source>
        <dbReference type="Pfam" id="PF09430"/>
    </source>
</evidence>
<proteinExistence type="inferred from homology"/>
<dbReference type="GeneID" id="70291961"/>
<dbReference type="InterPro" id="IPR015421">
    <property type="entry name" value="PyrdxlP-dep_Trfase_major"/>
</dbReference>
<comment type="subcellular location">
    <subcellularLocation>
        <location evidence="2">Cytoplasm</location>
    </subcellularLocation>
</comment>
<dbReference type="InterPro" id="IPR019008">
    <property type="entry name" value="Beta_sandwich_EMC7"/>
</dbReference>
<dbReference type="InterPro" id="IPR054542">
    <property type="entry name" value="Cys_met_metab_PP"/>
</dbReference>
<keyword evidence="13" id="KW-0472">Membrane</keyword>
<name>A0A9P7ZRG8_9HYPO</name>
<gene>
    <name evidence="15" type="ORF">F5Z01DRAFT_618840</name>
</gene>
<keyword evidence="13" id="KW-0812">Transmembrane</keyword>
<dbReference type="GO" id="GO:0005737">
    <property type="term" value="C:cytoplasm"/>
    <property type="evidence" value="ECO:0007669"/>
    <property type="project" value="UniProtKB-SubCell"/>
</dbReference>
<evidence type="ECO:0000256" key="12">
    <source>
        <dbReference type="ARBA" id="ARBA00066529"/>
    </source>
</evidence>
<evidence type="ECO:0000313" key="15">
    <source>
        <dbReference type="EMBL" id="KAG9256340.1"/>
    </source>
</evidence>
<keyword evidence="5" id="KW-0028">Amino-acid biosynthesis</keyword>
<keyword evidence="8" id="KW-0486">Methionine biosynthesis</keyword>